<accession>A0AAW2DPQ1</accession>
<dbReference type="EMBL" id="JAZDWU010000002">
    <property type="protein sequence ID" value="KAL0011285.1"/>
    <property type="molecule type" value="Genomic_DNA"/>
</dbReference>
<gene>
    <name evidence="1" type="ORF">SO802_006393</name>
</gene>
<keyword evidence="2" id="KW-1185">Reference proteome</keyword>
<protein>
    <submittedName>
        <fullName evidence="1">Uncharacterized protein</fullName>
    </submittedName>
</protein>
<dbReference type="AlphaFoldDB" id="A0AAW2DPQ1"/>
<organism evidence="1 2">
    <name type="scientific">Lithocarpus litseifolius</name>
    <dbReference type="NCBI Taxonomy" id="425828"/>
    <lineage>
        <taxon>Eukaryota</taxon>
        <taxon>Viridiplantae</taxon>
        <taxon>Streptophyta</taxon>
        <taxon>Embryophyta</taxon>
        <taxon>Tracheophyta</taxon>
        <taxon>Spermatophyta</taxon>
        <taxon>Magnoliopsida</taxon>
        <taxon>eudicotyledons</taxon>
        <taxon>Gunneridae</taxon>
        <taxon>Pentapetalae</taxon>
        <taxon>rosids</taxon>
        <taxon>fabids</taxon>
        <taxon>Fagales</taxon>
        <taxon>Fagaceae</taxon>
        <taxon>Lithocarpus</taxon>
    </lineage>
</organism>
<evidence type="ECO:0000313" key="1">
    <source>
        <dbReference type="EMBL" id="KAL0011285.1"/>
    </source>
</evidence>
<proteinExistence type="predicted"/>
<sequence length="262" mass="31377">MFRSFDLWYKYFKKLVTATSPNPDDLDVSDNIFIQPDWEEHFGSSLRVYENKHPFPGLLINYEDGFIRLIQLTSHNQISQFPQIIQKAVSQINSPFVSIRCWSTLPNWERDNWINVQPSKHLALINGFTYQGQWYEGETYLSFRDPYALTKCWRNYFNNQILDVIQDLWKDYHFIGCTERIHVFGIKPYVSAVRHLERTGHDDSRKFLIPRKSLVYETLLYYGFCSQYAIYHEHEHQDNPPWEPYNPWDPYDGYPSDAYDTD</sequence>
<comment type="caution">
    <text evidence="1">The sequence shown here is derived from an EMBL/GenBank/DDBJ whole genome shotgun (WGS) entry which is preliminary data.</text>
</comment>
<reference evidence="1 2" key="1">
    <citation type="submission" date="2024-01" db="EMBL/GenBank/DDBJ databases">
        <title>A telomere-to-telomere, gap-free genome of sweet tea (Lithocarpus litseifolius).</title>
        <authorList>
            <person name="Zhou J."/>
        </authorList>
    </citation>
    <scope>NUCLEOTIDE SEQUENCE [LARGE SCALE GENOMIC DNA]</scope>
    <source>
        <strain evidence="1">Zhou-2022a</strain>
        <tissue evidence="1">Leaf</tissue>
    </source>
</reference>
<name>A0AAW2DPQ1_9ROSI</name>
<dbReference type="Proteomes" id="UP001459277">
    <property type="component" value="Unassembled WGS sequence"/>
</dbReference>
<evidence type="ECO:0000313" key="2">
    <source>
        <dbReference type="Proteomes" id="UP001459277"/>
    </source>
</evidence>